<feature type="transmembrane region" description="Helical" evidence="5">
    <location>
        <begin position="135"/>
        <end position="154"/>
    </location>
</feature>
<dbReference type="EMBL" id="CP007243">
    <property type="protein sequence ID" value="AIA30160.1"/>
    <property type="molecule type" value="Genomic_DNA"/>
</dbReference>
<dbReference type="GO" id="GO:0008381">
    <property type="term" value="F:mechanosensitive monoatomic ion channel activity"/>
    <property type="evidence" value="ECO:0007669"/>
    <property type="project" value="UniProtKB-ARBA"/>
</dbReference>
<proteinExistence type="predicted"/>
<dbReference type="PANTHER" id="PTHR30566">
    <property type="entry name" value="YNAI-RELATED MECHANOSENSITIVE ION CHANNEL"/>
    <property type="match status" value="1"/>
</dbReference>
<keyword evidence="8" id="KW-1185">Reference proteome</keyword>
<dbReference type="Gene3D" id="2.30.30.60">
    <property type="match status" value="1"/>
</dbReference>
<dbReference type="OrthoDB" id="9792218at2"/>
<dbReference type="Gene3D" id="1.10.287.1260">
    <property type="match status" value="1"/>
</dbReference>
<protein>
    <submittedName>
        <fullName evidence="7">Mechanosensitive ion channel protein MscS</fullName>
    </submittedName>
</protein>
<feature type="transmembrane region" description="Helical" evidence="5">
    <location>
        <begin position="57"/>
        <end position="77"/>
    </location>
</feature>
<organism evidence="7 8">
    <name type="scientific">Leptospirillum ferriphilum YSK</name>
    <dbReference type="NCBI Taxonomy" id="1441628"/>
    <lineage>
        <taxon>Bacteria</taxon>
        <taxon>Pseudomonadati</taxon>
        <taxon>Nitrospirota</taxon>
        <taxon>Nitrospiria</taxon>
        <taxon>Nitrospirales</taxon>
        <taxon>Nitrospiraceae</taxon>
        <taxon>Leptospirillum</taxon>
    </lineage>
</organism>
<evidence type="ECO:0000313" key="8">
    <source>
        <dbReference type="Proteomes" id="UP000027059"/>
    </source>
</evidence>
<dbReference type="KEGG" id="lfp:Y981_03350"/>
<feature type="transmembrane region" description="Helical" evidence="5">
    <location>
        <begin position="15"/>
        <end position="36"/>
    </location>
</feature>
<keyword evidence="2 5" id="KW-0812">Transmembrane</keyword>
<reference evidence="8" key="1">
    <citation type="submission" date="2014-02" db="EMBL/GenBank/DDBJ databases">
        <title>Complete genome sequence and comparative genomic analysis of the nitrogen-fixing bacterium Leptospirillum ferriphilum YSK.</title>
        <authorList>
            <person name="Guo X."/>
            <person name="Yin H."/>
            <person name="Liang Y."/>
            <person name="Hu Q."/>
            <person name="Ma L."/>
            <person name="Xiao Y."/>
            <person name="Zhang X."/>
            <person name="Qiu G."/>
            <person name="Liu X."/>
        </authorList>
    </citation>
    <scope>NUCLEOTIDE SEQUENCE [LARGE SCALE GENOMIC DNA]</scope>
    <source>
        <strain evidence="8">YSK</strain>
    </source>
</reference>
<evidence type="ECO:0000259" key="6">
    <source>
        <dbReference type="Pfam" id="PF00924"/>
    </source>
</evidence>
<dbReference type="Pfam" id="PF00924">
    <property type="entry name" value="MS_channel_2nd"/>
    <property type="match status" value="1"/>
</dbReference>
<feature type="transmembrane region" description="Helical" evidence="5">
    <location>
        <begin position="166"/>
        <end position="185"/>
    </location>
</feature>
<dbReference type="AlphaFoldDB" id="A0A059XSY3"/>
<sequence length="365" mass="40749">MPLSHIGDQSWSRSLLLLLFALMAGSLIHTLAFGILRRKNRNASPDAPDASLEPIRWPTFFLSMEIVLLILHPAIPFPGVFEAILSRSLVLLTILTVAWTLIALTRFLGTQLLGRPLPGSSDDLEFRKMRTRVLLVERLLVVLIVLISSSAALMTIPRIRAVGESLLASAGLAGLVIGLAARPLLTNVIAGIQIALTQPIRIDDVVIVNNEWGWIEEIGIAYVIVRIWDLRRLVLPLSYFIEQPFENWTYKSMALLGTIHIYADYGIDVPDLRNHLKTLLDSSPLWDRQAWNLQVTQLDEKAVQMRALFSAKDSGARWDLSVYLREGMLQYLQKRYAANLPRLRVEIAPFPAGNPASGTPADIRA</sequence>
<evidence type="ECO:0000256" key="2">
    <source>
        <dbReference type="ARBA" id="ARBA00022692"/>
    </source>
</evidence>
<evidence type="ECO:0000256" key="5">
    <source>
        <dbReference type="SAM" id="Phobius"/>
    </source>
</evidence>
<dbReference type="InterPro" id="IPR023408">
    <property type="entry name" value="MscS_beta-dom_sf"/>
</dbReference>
<dbReference type="InterPro" id="IPR010920">
    <property type="entry name" value="LSM_dom_sf"/>
</dbReference>
<accession>A0A059XSY3</accession>
<keyword evidence="3 5" id="KW-1133">Transmembrane helix</keyword>
<dbReference type="RefSeq" id="WP_023525803.1">
    <property type="nucleotide sequence ID" value="NZ_CP007243.1"/>
</dbReference>
<gene>
    <name evidence="7" type="ORF">Y981_03350</name>
</gene>
<evidence type="ECO:0000313" key="7">
    <source>
        <dbReference type="EMBL" id="AIA30160.1"/>
    </source>
</evidence>
<evidence type="ECO:0000256" key="3">
    <source>
        <dbReference type="ARBA" id="ARBA00022989"/>
    </source>
</evidence>
<name>A0A059XSY3_9BACT</name>
<reference evidence="7 8" key="2">
    <citation type="journal article" date="2015" name="Biomed. Res. Int.">
        <title>Effects of Arsenite Resistance on the Growth and Functional Gene Expression of Leptospirillum ferriphilum and Acidithiobacillus thiooxidans in Pure Culture and Coculture.</title>
        <authorList>
            <person name="Jiang H."/>
            <person name="Liang Y."/>
            <person name="Yin H."/>
            <person name="Xiao Y."/>
            <person name="Guo X."/>
            <person name="Xu Y."/>
            <person name="Hu Q."/>
            <person name="Liu H."/>
            <person name="Liu X."/>
        </authorList>
    </citation>
    <scope>NUCLEOTIDE SEQUENCE [LARGE SCALE GENOMIC DNA]</scope>
    <source>
        <strain evidence="7 8">YSK</strain>
    </source>
</reference>
<dbReference type="GO" id="GO:0016020">
    <property type="term" value="C:membrane"/>
    <property type="evidence" value="ECO:0007669"/>
    <property type="project" value="UniProtKB-SubCell"/>
</dbReference>
<dbReference type="InterPro" id="IPR006685">
    <property type="entry name" value="MscS_channel_2nd"/>
</dbReference>
<feature type="transmembrane region" description="Helical" evidence="5">
    <location>
        <begin position="89"/>
        <end position="114"/>
    </location>
</feature>
<evidence type="ECO:0000256" key="4">
    <source>
        <dbReference type="ARBA" id="ARBA00023136"/>
    </source>
</evidence>
<comment type="subcellular location">
    <subcellularLocation>
        <location evidence="1">Membrane</location>
    </subcellularLocation>
</comment>
<feature type="domain" description="Mechanosensitive ion channel MscS" evidence="6">
    <location>
        <begin position="184"/>
        <end position="249"/>
    </location>
</feature>
<dbReference type="SUPFAM" id="SSF50182">
    <property type="entry name" value="Sm-like ribonucleoproteins"/>
    <property type="match status" value="1"/>
</dbReference>
<evidence type="ECO:0000256" key="1">
    <source>
        <dbReference type="ARBA" id="ARBA00004370"/>
    </source>
</evidence>
<dbReference type="PANTHER" id="PTHR30566:SF25">
    <property type="entry name" value="INNER MEMBRANE PROTEIN"/>
    <property type="match status" value="1"/>
</dbReference>
<keyword evidence="4 5" id="KW-0472">Membrane</keyword>
<dbReference type="Proteomes" id="UP000027059">
    <property type="component" value="Chromosome"/>
</dbReference>
<dbReference type="HOGENOM" id="CLU_021080_0_0_0"/>